<accession>A0A9N9RLL2</accession>
<evidence type="ECO:0000256" key="3">
    <source>
        <dbReference type="ARBA" id="ARBA00014684"/>
    </source>
</evidence>
<dbReference type="InterPro" id="IPR003877">
    <property type="entry name" value="SPRY_dom"/>
</dbReference>
<dbReference type="PANTHER" id="PTHR12245">
    <property type="entry name" value="SPRY DOMAIN CONTAINING SOCS BOX PROTEIN"/>
    <property type="match status" value="1"/>
</dbReference>
<dbReference type="AlphaFoldDB" id="A0A9N9RLL2"/>
<dbReference type="InterPro" id="IPR001496">
    <property type="entry name" value="SOCS_box"/>
</dbReference>
<dbReference type="FunFam" id="2.60.120.920:FF:000078">
    <property type="entry name" value="GD12021"/>
    <property type="match status" value="1"/>
</dbReference>
<evidence type="ECO:0000259" key="5">
    <source>
        <dbReference type="PROSITE" id="PS50188"/>
    </source>
</evidence>
<dbReference type="SMART" id="SM00449">
    <property type="entry name" value="SPRY"/>
    <property type="match status" value="1"/>
</dbReference>
<dbReference type="SUPFAM" id="SSF49899">
    <property type="entry name" value="Concanavalin A-like lectins/glucanases"/>
    <property type="match status" value="1"/>
</dbReference>
<gene>
    <name evidence="7" type="ORF">CHIRRI_LOCUS2137</name>
</gene>
<dbReference type="InterPro" id="IPR043136">
    <property type="entry name" value="B30.2/SPRY_sf"/>
</dbReference>
<evidence type="ECO:0000313" key="7">
    <source>
        <dbReference type="EMBL" id="CAG9799165.1"/>
    </source>
</evidence>
<dbReference type="InterPro" id="IPR001870">
    <property type="entry name" value="B30.2/SPRY"/>
</dbReference>
<protein>
    <recommendedName>
        <fullName evidence="3">SPRY domain-containing SOCS box protein 3</fullName>
    </recommendedName>
</protein>
<keyword evidence="8" id="KW-1185">Reference proteome</keyword>
<dbReference type="Pfam" id="PF00622">
    <property type="entry name" value="SPRY"/>
    <property type="match status" value="1"/>
</dbReference>
<evidence type="ECO:0000256" key="4">
    <source>
        <dbReference type="ARBA" id="ARBA00023242"/>
    </source>
</evidence>
<evidence type="ECO:0000256" key="2">
    <source>
        <dbReference type="ARBA" id="ARBA00010910"/>
    </source>
</evidence>
<dbReference type="InterPro" id="IPR050672">
    <property type="entry name" value="FBXO45-Fsn/SPSB_families"/>
</dbReference>
<dbReference type="PROSITE" id="PS50225">
    <property type="entry name" value="SOCS"/>
    <property type="match status" value="1"/>
</dbReference>
<evidence type="ECO:0000259" key="6">
    <source>
        <dbReference type="PROSITE" id="PS50225"/>
    </source>
</evidence>
<dbReference type="InterPro" id="IPR035754">
    <property type="entry name" value="SPRY_SPSB3"/>
</dbReference>
<dbReference type="OrthoDB" id="5951542at2759"/>
<reference evidence="7" key="2">
    <citation type="submission" date="2022-10" db="EMBL/GenBank/DDBJ databases">
        <authorList>
            <consortium name="ENA_rothamsted_submissions"/>
            <consortium name="culmorum"/>
            <person name="King R."/>
        </authorList>
    </citation>
    <scope>NUCLEOTIDE SEQUENCE</scope>
</reference>
<evidence type="ECO:0000256" key="1">
    <source>
        <dbReference type="ARBA" id="ARBA00004123"/>
    </source>
</evidence>
<dbReference type="Proteomes" id="UP001153620">
    <property type="component" value="Chromosome 1"/>
</dbReference>
<sequence>MSHDMLDMTNICESNNNHDKHESHPLVIHGCDDQWTFSKRDRSQEVYLSNNNRTAHFHPNWSKGTAGIRGTRILNNGRYFWELKVSRRVFGTSMMFGIGTKAARLHVNSFTNLLGEDKNGYGLSHKGLIWNNGIAKQFCNRFKENEATKIGILFDGIAGTLTYYKDDVCLGVAFRGLNEVREPLYPIVCSTAAKTEMILCNTKRDFANLQDRCRAAIMKLVRTKDRLEMLKLPSRITEYLAESICETPDTILNNYPNYYDCYMV</sequence>
<dbReference type="InterPro" id="IPR013320">
    <property type="entry name" value="ConA-like_dom_sf"/>
</dbReference>
<dbReference type="GO" id="GO:0019005">
    <property type="term" value="C:SCF ubiquitin ligase complex"/>
    <property type="evidence" value="ECO:0007669"/>
    <property type="project" value="TreeGrafter"/>
</dbReference>
<comment type="subcellular location">
    <subcellularLocation>
        <location evidence="1">Nucleus</location>
    </subcellularLocation>
</comment>
<organism evidence="7 8">
    <name type="scientific">Chironomus riparius</name>
    <dbReference type="NCBI Taxonomy" id="315576"/>
    <lineage>
        <taxon>Eukaryota</taxon>
        <taxon>Metazoa</taxon>
        <taxon>Ecdysozoa</taxon>
        <taxon>Arthropoda</taxon>
        <taxon>Hexapoda</taxon>
        <taxon>Insecta</taxon>
        <taxon>Pterygota</taxon>
        <taxon>Neoptera</taxon>
        <taxon>Endopterygota</taxon>
        <taxon>Diptera</taxon>
        <taxon>Nematocera</taxon>
        <taxon>Chironomoidea</taxon>
        <taxon>Chironomidae</taxon>
        <taxon>Chironominae</taxon>
        <taxon>Chironomus</taxon>
    </lineage>
</organism>
<feature type="domain" description="SOCS box" evidence="6">
    <location>
        <begin position="208"/>
        <end position="246"/>
    </location>
</feature>
<name>A0A9N9RLL2_9DIPT</name>
<evidence type="ECO:0000313" key="8">
    <source>
        <dbReference type="Proteomes" id="UP001153620"/>
    </source>
</evidence>
<dbReference type="GO" id="GO:0005634">
    <property type="term" value="C:nucleus"/>
    <property type="evidence" value="ECO:0007669"/>
    <property type="project" value="UniProtKB-SubCell"/>
</dbReference>
<dbReference type="GO" id="GO:0043161">
    <property type="term" value="P:proteasome-mediated ubiquitin-dependent protein catabolic process"/>
    <property type="evidence" value="ECO:0007669"/>
    <property type="project" value="TreeGrafter"/>
</dbReference>
<dbReference type="PANTHER" id="PTHR12245:SF12">
    <property type="entry name" value="SPRY DOMAIN-CONTAINING SOCS BOX PROTEIN 3"/>
    <property type="match status" value="1"/>
</dbReference>
<reference evidence="7" key="1">
    <citation type="submission" date="2022-01" db="EMBL/GenBank/DDBJ databases">
        <authorList>
            <person name="King R."/>
        </authorList>
    </citation>
    <scope>NUCLEOTIDE SEQUENCE</scope>
</reference>
<keyword evidence="4" id="KW-0539">Nucleus</keyword>
<feature type="domain" description="B30.2/SPRY" evidence="5">
    <location>
        <begin position="1"/>
        <end position="206"/>
    </location>
</feature>
<dbReference type="EMBL" id="OU895877">
    <property type="protein sequence ID" value="CAG9799165.1"/>
    <property type="molecule type" value="Genomic_DNA"/>
</dbReference>
<dbReference type="CDD" id="cd12876">
    <property type="entry name" value="SPRY_SOCS3"/>
    <property type="match status" value="1"/>
</dbReference>
<dbReference type="Gene3D" id="2.60.120.920">
    <property type="match status" value="1"/>
</dbReference>
<proteinExistence type="inferred from homology"/>
<comment type="similarity">
    <text evidence="2">Belongs to the SPSB family.</text>
</comment>
<dbReference type="PROSITE" id="PS50188">
    <property type="entry name" value="B302_SPRY"/>
    <property type="match status" value="1"/>
</dbReference>